<dbReference type="GO" id="GO:0003677">
    <property type="term" value="F:DNA binding"/>
    <property type="evidence" value="ECO:0007669"/>
    <property type="project" value="UniProtKB-KW"/>
</dbReference>
<accession>A0A931BDT0</accession>
<gene>
    <name evidence="1" type="ORF">I2501_12980</name>
    <name evidence="2" type="ORF">I2501_35795</name>
</gene>
<dbReference type="SUPFAM" id="SSF47789">
    <property type="entry name" value="C-terminal domain of RNA polymerase alpha subunit"/>
    <property type="match status" value="1"/>
</dbReference>
<dbReference type="Gene3D" id="1.10.150.20">
    <property type="entry name" value="5' to 3' exonuclease, C-terminal subdomain"/>
    <property type="match status" value="1"/>
</dbReference>
<dbReference type="Proteomes" id="UP000657385">
    <property type="component" value="Unassembled WGS sequence"/>
</dbReference>
<protein>
    <submittedName>
        <fullName evidence="2">DNA-binding protein</fullName>
    </submittedName>
</protein>
<evidence type="ECO:0000313" key="2">
    <source>
        <dbReference type="EMBL" id="MBF9073392.1"/>
    </source>
</evidence>
<comment type="caution">
    <text evidence="2">The sequence shown here is derived from an EMBL/GenBank/DDBJ whole genome shotgun (WGS) entry which is preliminary data.</text>
</comment>
<keyword evidence="3" id="KW-1185">Reference proteome</keyword>
<dbReference type="EMBL" id="JADPRT010000004">
    <property type="protein sequence ID" value="MBF9068938.1"/>
    <property type="molecule type" value="Genomic_DNA"/>
</dbReference>
<dbReference type="EMBL" id="JADPRT010000022">
    <property type="protein sequence ID" value="MBF9073392.1"/>
    <property type="molecule type" value="Genomic_DNA"/>
</dbReference>
<proteinExistence type="predicted"/>
<reference evidence="2" key="1">
    <citation type="submission" date="2020-11" db="EMBL/GenBank/DDBJ databases">
        <title>Isolation and identification of active actinomycetes.</title>
        <authorList>
            <person name="Yu B."/>
        </authorList>
    </citation>
    <scope>NUCLEOTIDE SEQUENCE</scope>
    <source>
        <strain evidence="2">NEAU-YB345</strain>
    </source>
</reference>
<organism evidence="2 3">
    <name type="scientific">Streptacidiphilus fuscans</name>
    <dbReference type="NCBI Taxonomy" id="2789292"/>
    <lineage>
        <taxon>Bacteria</taxon>
        <taxon>Bacillati</taxon>
        <taxon>Actinomycetota</taxon>
        <taxon>Actinomycetes</taxon>
        <taxon>Kitasatosporales</taxon>
        <taxon>Streptomycetaceae</taxon>
        <taxon>Streptacidiphilus</taxon>
    </lineage>
</organism>
<name>A0A931BDT0_9ACTN</name>
<evidence type="ECO:0000313" key="3">
    <source>
        <dbReference type="Proteomes" id="UP000657385"/>
    </source>
</evidence>
<evidence type="ECO:0000313" key="1">
    <source>
        <dbReference type="EMBL" id="MBF9068938.1"/>
    </source>
</evidence>
<keyword evidence="2" id="KW-0238">DNA-binding</keyword>
<sequence>MTPLPTGLAAPAREALDRAGYRCLEDLDGIPEASLRHLPGVGPKALRLLRLALAGKGLALGADTRF</sequence>
<dbReference type="AlphaFoldDB" id="A0A931BDT0"/>
<dbReference type="RefSeq" id="WP_196194065.1">
    <property type="nucleotide sequence ID" value="NZ_JADPRT010000004.1"/>
</dbReference>